<dbReference type="GO" id="GO:0046872">
    <property type="term" value="F:metal ion binding"/>
    <property type="evidence" value="ECO:0007669"/>
    <property type="project" value="UniProtKB-KW"/>
</dbReference>
<dbReference type="PANTHER" id="PTHR10371:SF3">
    <property type="entry name" value="NADH DEHYDROGENASE [UBIQUINONE] FLAVOPROTEIN 2, MITOCHONDRIAL"/>
    <property type="match status" value="1"/>
</dbReference>
<gene>
    <name evidence="8" type="ORF">SAMN04488087_2064</name>
</gene>
<dbReference type="GO" id="GO:0003954">
    <property type="term" value="F:NADH dehydrogenase activity"/>
    <property type="evidence" value="ECO:0007669"/>
    <property type="project" value="TreeGrafter"/>
</dbReference>
<dbReference type="OrthoDB" id="9807941at2"/>
<keyword evidence="9" id="KW-1185">Reference proteome</keyword>
<dbReference type="EMBL" id="FRAU01000006">
    <property type="protein sequence ID" value="SHK81576.1"/>
    <property type="molecule type" value="Genomic_DNA"/>
</dbReference>
<dbReference type="FunFam" id="1.10.10.1590:FF:000001">
    <property type="entry name" value="NADH-quinone oxidoreductase subunit E"/>
    <property type="match status" value="1"/>
</dbReference>
<dbReference type="RefSeq" id="WP_072715888.1">
    <property type="nucleotide sequence ID" value="NZ_FRAU01000006.1"/>
</dbReference>
<protein>
    <submittedName>
        <fullName evidence="8">NADH dehydrogenase subunit E</fullName>
    </submittedName>
</protein>
<dbReference type="Pfam" id="PF01257">
    <property type="entry name" value="2Fe-2S_thioredx"/>
    <property type="match status" value="1"/>
</dbReference>
<dbReference type="SUPFAM" id="SSF52833">
    <property type="entry name" value="Thioredoxin-like"/>
    <property type="match status" value="1"/>
</dbReference>
<dbReference type="AlphaFoldDB" id="A0A1M6VK18"/>
<organism evidence="8 9">
    <name type="scientific">Rhodothermus profundi</name>
    <dbReference type="NCBI Taxonomy" id="633813"/>
    <lineage>
        <taxon>Bacteria</taxon>
        <taxon>Pseudomonadati</taxon>
        <taxon>Rhodothermota</taxon>
        <taxon>Rhodothermia</taxon>
        <taxon>Rhodothermales</taxon>
        <taxon>Rhodothermaceae</taxon>
        <taxon>Rhodothermus</taxon>
    </lineage>
</organism>
<evidence type="ECO:0000256" key="1">
    <source>
        <dbReference type="ARBA" id="ARBA00010643"/>
    </source>
</evidence>
<keyword evidence="4" id="KW-0408">Iron</keyword>
<dbReference type="Gene3D" id="1.10.10.1590">
    <property type="entry name" value="NADH-quinone oxidoreductase subunit E"/>
    <property type="match status" value="1"/>
</dbReference>
<comment type="cofactor">
    <cofactor evidence="6">
        <name>[2Fe-2S] cluster</name>
        <dbReference type="ChEBI" id="CHEBI:190135"/>
    </cofactor>
</comment>
<name>A0A1M6VK18_9BACT</name>
<evidence type="ECO:0000256" key="2">
    <source>
        <dbReference type="ARBA" id="ARBA00022714"/>
    </source>
</evidence>
<dbReference type="Gene3D" id="3.40.30.10">
    <property type="entry name" value="Glutaredoxin"/>
    <property type="match status" value="1"/>
</dbReference>
<dbReference type="InterPro" id="IPR041921">
    <property type="entry name" value="NuoE_N"/>
</dbReference>
<sequence>MADFVKKPVVPLPDLQPEPQIPADQLYFTEEEKQKIARFKEQYLEPAGAVMKTLWLAQEKFGFLPPEVLQLVADELGIPYAQVYGVATFYTQYYKEKKGKYVLDVCTCFTCQVCGGYDILHYLEEKLGIHKGETTPDGLFTLQEVECLGACGSAPVLQVSNGPYVHNLTPEKVDQLLEDLKQGKLPPFVSLTLPQDEAELGGNRRSDAEAVESYQTPPVARQTR</sequence>
<dbReference type="InterPro" id="IPR002023">
    <property type="entry name" value="NuoE-like"/>
</dbReference>
<comment type="similarity">
    <text evidence="1">Belongs to the complex I 24 kDa subunit family.</text>
</comment>
<keyword evidence="3" id="KW-0479">Metal-binding</keyword>
<dbReference type="Proteomes" id="UP000185812">
    <property type="component" value="Unassembled WGS sequence"/>
</dbReference>
<evidence type="ECO:0000256" key="5">
    <source>
        <dbReference type="ARBA" id="ARBA00023014"/>
    </source>
</evidence>
<keyword evidence="5" id="KW-0411">Iron-sulfur</keyword>
<reference evidence="9" key="1">
    <citation type="submission" date="2016-11" db="EMBL/GenBank/DDBJ databases">
        <authorList>
            <person name="Varghese N."/>
            <person name="Submissions S."/>
        </authorList>
    </citation>
    <scope>NUCLEOTIDE SEQUENCE [LARGE SCALE GENOMIC DNA]</scope>
    <source>
        <strain evidence="9">DSM 22212</strain>
    </source>
</reference>
<evidence type="ECO:0000256" key="7">
    <source>
        <dbReference type="SAM" id="MobiDB-lite"/>
    </source>
</evidence>
<dbReference type="CDD" id="cd03064">
    <property type="entry name" value="TRX_Fd_NuoE"/>
    <property type="match status" value="1"/>
</dbReference>
<evidence type="ECO:0000256" key="4">
    <source>
        <dbReference type="ARBA" id="ARBA00023004"/>
    </source>
</evidence>
<proteinExistence type="inferred from homology"/>
<dbReference type="InterPro" id="IPR042128">
    <property type="entry name" value="NuoE_dom"/>
</dbReference>
<dbReference type="InterPro" id="IPR036249">
    <property type="entry name" value="Thioredoxin-like_sf"/>
</dbReference>
<dbReference type="PROSITE" id="PS01099">
    <property type="entry name" value="COMPLEX1_24K"/>
    <property type="match status" value="1"/>
</dbReference>
<evidence type="ECO:0000256" key="3">
    <source>
        <dbReference type="ARBA" id="ARBA00022723"/>
    </source>
</evidence>
<dbReference type="PANTHER" id="PTHR10371">
    <property type="entry name" value="NADH DEHYDROGENASE UBIQUINONE FLAVOPROTEIN 2, MITOCHONDRIAL"/>
    <property type="match status" value="1"/>
</dbReference>
<evidence type="ECO:0000313" key="8">
    <source>
        <dbReference type="EMBL" id="SHK81576.1"/>
    </source>
</evidence>
<dbReference type="GO" id="GO:0051537">
    <property type="term" value="F:2 iron, 2 sulfur cluster binding"/>
    <property type="evidence" value="ECO:0007669"/>
    <property type="project" value="UniProtKB-KW"/>
</dbReference>
<feature type="region of interest" description="Disordered" evidence="7">
    <location>
        <begin position="196"/>
        <end position="224"/>
    </location>
</feature>
<dbReference type="NCBIfam" id="TIGR01958">
    <property type="entry name" value="nuoE_fam"/>
    <property type="match status" value="1"/>
</dbReference>
<evidence type="ECO:0000256" key="6">
    <source>
        <dbReference type="ARBA" id="ARBA00034078"/>
    </source>
</evidence>
<evidence type="ECO:0000313" key="9">
    <source>
        <dbReference type="Proteomes" id="UP000185812"/>
    </source>
</evidence>
<dbReference type="STRING" id="633813.SAMN04488087_2064"/>
<keyword evidence="2" id="KW-0001">2Fe-2S</keyword>
<accession>A0A1M6VK18</accession>